<evidence type="ECO:0000313" key="3">
    <source>
        <dbReference type="Proteomes" id="UP000642509"/>
    </source>
</evidence>
<evidence type="ECO:0008006" key="4">
    <source>
        <dbReference type="Google" id="ProtNLM"/>
    </source>
</evidence>
<keyword evidence="3" id="KW-1185">Reference proteome</keyword>
<dbReference type="EMBL" id="BMLQ01000005">
    <property type="protein sequence ID" value="GGO46374.1"/>
    <property type="molecule type" value="Genomic_DNA"/>
</dbReference>
<protein>
    <recommendedName>
        <fullName evidence="4">Polysaccharide biosynthesis protein C-terminal domain-containing protein</fullName>
    </recommendedName>
</protein>
<accession>A0ABQ2M3C4</accession>
<feature type="transmembrane region" description="Helical" evidence="1">
    <location>
        <begin position="108"/>
        <end position="126"/>
    </location>
</feature>
<evidence type="ECO:0000313" key="2">
    <source>
        <dbReference type="EMBL" id="GGO46374.1"/>
    </source>
</evidence>
<feature type="transmembrane region" description="Helical" evidence="1">
    <location>
        <begin position="36"/>
        <end position="60"/>
    </location>
</feature>
<sequence length="167" mass="17450">MTPVGLVTASLLPVVTGGVAHAVRSSQPYAHVLKKWLLLLTPISLVAGVVLVFIPEALLLRILGEEFRGAGSYLAALVPMIVAQILAGPLGQLLVATGHSTAQLFWDSGRFVLIVVAASVCGSLGVGSVAMTWILSMIFASSYVVFVLLVIVFAKRGGFPPTSLPDQ</sequence>
<keyword evidence="1" id="KW-0472">Membrane</keyword>
<keyword evidence="1" id="KW-0812">Transmembrane</keyword>
<gene>
    <name evidence="2" type="ORF">GCM10010977_21190</name>
</gene>
<keyword evidence="1" id="KW-1133">Transmembrane helix</keyword>
<proteinExistence type="predicted"/>
<organism evidence="2 3">
    <name type="scientific">Citricoccus zhacaiensis</name>
    <dbReference type="NCBI Taxonomy" id="489142"/>
    <lineage>
        <taxon>Bacteria</taxon>
        <taxon>Bacillati</taxon>
        <taxon>Actinomycetota</taxon>
        <taxon>Actinomycetes</taxon>
        <taxon>Micrococcales</taxon>
        <taxon>Micrococcaceae</taxon>
        <taxon>Citricoccus</taxon>
    </lineage>
</organism>
<comment type="caution">
    <text evidence="2">The sequence shown here is derived from an EMBL/GenBank/DDBJ whole genome shotgun (WGS) entry which is preliminary data.</text>
</comment>
<feature type="transmembrane region" description="Helical" evidence="1">
    <location>
        <begin position="72"/>
        <end position="96"/>
    </location>
</feature>
<evidence type="ECO:0000256" key="1">
    <source>
        <dbReference type="SAM" id="Phobius"/>
    </source>
</evidence>
<reference evidence="3" key="1">
    <citation type="journal article" date="2019" name="Int. J. Syst. Evol. Microbiol.">
        <title>The Global Catalogue of Microorganisms (GCM) 10K type strain sequencing project: providing services to taxonomists for standard genome sequencing and annotation.</title>
        <authorList>
            <consortium name="The Broad Institute Genomics Platform"/>
            <consortium name="The Broad Institute Genome Sequencing Center for Infectious Disease"/>
            <person name="Wu L."/>
            <person name="Ma J."/>
        </authorList>
    </citation>
    <scope>NUCLEOTIDE SEQUENCE [LARGE SCALE GENOMIC DNA]</scope>
    <source>
        <strain evidence="3">CGMCC 1.7064</strain>
    </source>
</reference>
<feature type="transmembrane region" description="Helical" evidence="1">
    <location>
        <begin position="133"/>
        <end position="154"/>
    </location>
</feature>
<dbReference type="Proteomes" id="UP000642509">
    <property type="component" value="Unassembled WGS sequence"/>
</dbReference>
<name>A0ABQ2M3C4_9MICC</name>